<keyword evidence="2" id="KW-0472">Membrane</keyword>
<name>A0ABU4HS17_9ACTN</name>
<feature type="compositionally biased region" description="Low complexity" evidence="1">
    <location>
        <begin position="1316"/>
        <end position="1327"/>
    </location>
</feature>
<feature type="signal peptide" evidence="3">
    <location>
        <begin position="1"/>
        <end position="24"/>
    </location>
</feature>
<organism evidence="4 5">
    <name type="scientific">Conexibacter stalactiti</name>
    <dbReference type="NCBI Taxonomy" id="1940611"/>
    <lineage>
        <taxon>Bacteria</taxon>
        <taxon>Bacillati</taxon>
        <taxon>Actinomycetota</taxon>
        <taxon>Thermoleophilia</taxon>
        <taxon>Solirubrobacterales</taxon>
        <taxon>Conexibacteraceae</taxon>
        <taxon>Conexibacter</taxon>
    </lineage>
</organism>
<evidence type="ECO:0000256" key="2">
    <source>
        <dbReference type="SAM" id="Phobius"/>
    </source>
</evidence>
<accession>A0ABU4HS17</accession>
<keyword evidence="2" id="KW-0812">Transmembrane</keyword>
<feature type="compositionally biased region" description="Pro residues" evidence="1">
    <location>
        <begin position="1277"/>
        <end position="1297"/>
    </location>
</feature>
<sequence length="1461" mass="151031">MRASRRRRLRAALVAAAALATAVAALLLVTVAPRDSSAQQGVGDVTVEGWPSALGLMPLGGAAQAGEVWAIRRAAGRGTEPQPMLARYRAAEGWTLGETAVDEQGHPYGGAALRDGRVTPAGGIVLVGDDERRPDGEQQVVLARDPGGPPRVLPAPPAGMLLPRDGSVPAEALSGQVLAARDMASGTEAFLGIAGRPLQTGIARWADAAWTREPICVAADAGGTPPADCSPAETLTGAESSLRIVALAAAEGRAWALAHAEATPGAGPVLFERVDDGGTPRWRRRTTAAPLFDVAATPARAVDAVRAIDSGWALTATPQGVWIDGSFRFRAEPRSVTIFTDGATATTWCDAEDTTGALCDHPLGIALAAGQRSFAWPGAGHGERIVGPVALDGSRALHYATFSGDAVTLRPTFAQAGAALAFATPTDGWAGNVRVTREAWTSPIAPWSVPVRRPLTAIAGEPGRSPGALDAQALAVGLRGTILRYRPGQGWDSEALLSAGGVATPALRGVAWPSPEVAHAVGDEGAMWRWRQATGLWEPDPAAPFDDLTPYTGIAFQPGVPERGYVVGRAGTLLRYGKSWEREPLPPETQTGGPLGGPVDLMAVAFAGSQALVAAQRHLLVNDGAGWRVDSGAQELIDRARGTILTVAGLPDGGAVAAGDGVVIERDGPGAPWRYSAQPPQGVAVAAAAFRDGAAVRALISIAPAATEAYPLRDELQPAWVDPNAPPPRLGGFTLPADGYLVRETATGWRDEDRSMIASPTADTARKHDPVLALLTGAAGSGWLVGGWNDYADSVGRGTPPAVGPLQPQHETAAVGRYDAGGPQGSDNVRPATVELNPGRARFAVGGGARCRAACAQLRSLGVAPDPTLARALALAGQLAARPAGPRALLYTGGRAAVSGIGEQQRFAELMSAATLPLLAAIGDGEAAGDSDAYEQAFATFPAPLGTAAPPSGIAPVALGAAATAARARTHFAADSDGPEGPVRIVVIDNATGSLAARDGAGNPVEDQKAWLRTVLADARTRGIPAIVVGNRSLSARTEGAAADGDEVAAILRDNGASAYVFEGSQEHRATTIPTGSGEVPQFATGTLGYRDPTATPFYDATGLLLLELDLAGRDPATNRAPASVRLLPVIEELALEAVDGRVLARSQPGLFRGLGRRPRSGDVEDNYVALPSDQCTGGNRCTDRIDPEVRFSSSDPDIAQFVRLDRSSPNPRKPFVDPATDKVVPDASSGLLCTFNAGTTTVTIEAGGLAYSTTVTVRDGSVLRPCGTMPLDPRRFPSPPPSRPAVTPPPPPPASTPPEDDPPPVVPPPPPPAEQPVVAPPVARAPQPRPAPRPPPTPRPQPEPSPVPQAIAPPGLVPLAPLLPPPSVARPIPPSGTAPVSINVPVAQPVAQVERQREEEEALEQSQAYVRVSADHDPGRVAVPLIALILLAAAGAGAIRRPRRDRGYAYADDQYRRFRR</sequence>
<evidence type="ECO:0000256" key="3">
    <source>
        <dbReference type="SAM" id="SignalP"/>
    </source>
</evidence>
<reference evidence="4 5" key="2">
    <citation type="submission" date="2023-10" db="EMBL/GenBank/DDBJ databases">
        <authorList>
            <person name="Han X.F."/>
        </authorList>
    </citation>
    <scope>NUCLEOTIDE SEQUENCE [LARGE SCALE GENOMIC DNA]</scope>
    <source>
        <strain evidence="4 5">KCTC 39840</strain>
    </source>
</reference>
<gene>
    <name evidence="4" type="ORF">R7226_17105</name>
</gene>
<evidence type="ECO:0000256" key="1">
    <source>
        <dbReference type="SAM" id="MobiDB-lite"/>
    </source>
</evidence>
<feature type="region of interest" description="Disordered" evidence="1">
    <location>
        <begin position="1262"/>
        <end position="1384"/>
    </location>
</feature>
<feature type="compositionally biased region" description="Pro residues" evidence="1">
    <location>
        <begin position="1328"/>
        <end position="1348"/>
    </location>
</feature>
<evidence type="ECO:0008006" key="6">
    <source>
        <dbReference type="Google" id="ProtNLM"/>
    </source>
</evidence>
<feature type="compositionally biased region" description="Low complexity" evidence="1">
    <location>
        <begin position="1349"/>
        <end position="1361"/>
    </location>
</feature>
<comment type="caution">
    <text evidence="4">The sequence shown here is derived from an EMBL/GenBank/DDBJ whole genome shotgun (WGS) entry which is preliminary data.</text>
</comment>
<evidence type="ECO:0000313" key="4">
    <source>
        <dbReference type="EMBL" id="MDW5596068.1"/>
    </source>
</evidence>
<feature type="transmembrane region" description="Helical" evidence="2">
    <location>
        <begin position="1422"/>
        <end position="1440"/>
    </location>
</feature>
<evidence type="ECO:0000313" key="5">
    <source>
        <dbReference type="Proteomes" id="UP001284601"/>
    </source>
</evidence>
<dbReference type="InterPro" id="IPR029052">
    <property type="entry name" value="Metallo-depent_PP-like"/>
</dbReference>
<feature type="compositionally biased region" description="Pro residues" evidence="1">
    <location>
        <begin position="1362"/>
        <end position="1377"/>
    </location>
</feature>
<proteinExistence type="predicted"/>
<feature type="compositionally biased region" description="Pro residues" evidence="1">
    <location>
        <begin position="1304"/>
        <end position="1315"/>
    </location>
</feature>
<feature type="chain" id="PRO_5046433112" description="Calcineurin-like phosphoesterase domain-containing protein" evidence="3">
    <location>
        <begin position="25"/>
        <end position="1461"/>
    </location>
</feature>
<keyword evidence="3" id="KW-0732">Signal</keyword>
<dbReference type="SUPFAM" id="SSF110296">
    <property type="entry name" value="Oligoxyloglucan reducing end-specific cellobiohydrolase"/>
    <property type="match status" value="1"/>
</dbReference>
<dbReference type="PROSITE" id="PS51318">
    <property type="entry name" value="TAT"/>
    <property type="match status" value="1"/>
</dbReference>
<dbReference type="Proteomes" id="UP001284601">
    <property type="component" value="Unassembled WGS sequence"/>
</dbReference>
<dbReference type="EMBL" id="JAWSTH010000046">
    <property type="protein sequence ID" value="MDW5596068.1"/>
    <property type="molecule type" value="Genomic_DNA"/>
</dbReference>
<keyword evidence="5" id="KW-1185">Reference proteome</keyword>
<dbReference type="RefSeq" id="WP_318598446.1">
    <property type="nucleotide sequence ID" value="NZ_JAWSTH010000046.1"/>
</dbReference>
<keyword evidence="2" id="KW-1133">Transmembrane helix</keyword>
<dbReference type="InterPro" id="IPR006311">
    <property type="entry name" value="TAT_signal"/>
</dbReference>
<reference evidence="5" key="1">
    <citation type="submission" date="2023-07" db="EMBL/GenBank/DDBJ databases">
        <title>Conexibacter stalactiti sp. nov., isolated from stalactites in a lava cave and emended description of the genus Conexibacter.</title>
        <authorList>
            <person name="Lee S.D."/>
        </authorList>
    </citation>
    <scope>NUCLEOTIDE SEQUENCE [LARGE SCALE GENOMIC DNA]</scope>
    <source>
        <strain evidence="5">KCTC 39840</strain>
    </source>
</reference>
<dbReference type="SUPFAM" id="SSF56300">
    <property type="entry name" value="Metallo-dependent phosphatases"/>
    <property type="match status" value="1"/>
</dbReference>
<protein>
    <recommendedName>
        <fullName evidence="6">Calcineurin-like phosphoesterase domain-containing protein</fullName>
    </recommendedName>
</protein>